<dbReference type="InterPro" id="IPR027417">
    <property type="entry name" value="P-loop_NTPase"/>
</dbReference>
<evidence type="ECO:0000256" key="9">
    <source>
        <dbReference type="ARBA" id="ARBA00023134"/>
    </source>
</evidence>
<reference evidence="12" key="2">
    <citation type="journal article" date="2021" name="PeerJ">
        <title>Extensive microbial diversity within the chicken gut microbiome revealed by metagenomics and culture.</title>
        <authorList>
            <person name="Gilroy R."/>
            <person name="Ravi A."/>
            <person name="Getino M."/>
            <person name="Pursley I."/>
            <person name="Horton D.L."/>
            <person name="Alikhan N.F."/>
            <person name="Baker D."/>
            <person name="Gharbi K."/>
            <person name="Hall N."/>
            <person name="Watson M."/>
            <person name="Adriaenssens E.M."/>
            <person name="Foster-Nyarko E."/>
            <person name="Jarju S."/>
            <person name="Secka A."/>
            <person name="Antonio M."/>
            <person name="Oren A."/>
            <person name="Chaudhuri R.R."/>
            <person name="La Ragione R."/>
            <person name="Hildebrand F."/>
            <person name="Pallen M.J."/>
        </authorList>
    </citation>
    <scope>NUCLEOTIDE SEQUENCE</scope>
    <source>
        <strain evidence="12">14508</strain>
    </source>
</reference>
<dbReference type="NCBIfam" id="TIGR00157">
    <property type="entry name" value="ribosome small subunit-dependent GTPase A"/>
    <property type="match status" value="1"/>
</dbReference>
<keyword evidence="3" id="KW-0479">Metal-binding</keyword>
<keyword evidence="1" id="KW-0963">Cytoplasm</keyword>
<feature type="domain" description="CP-type G" evidence="11">
    <location>
        <begin position="43"/>
        <end position="199"/>
    </location>
</feature>
<dbReference type="PANTHER" id="PTHR32120">
    <property type="entry name" value="SMALL RIBOSOMAL SUBUNIT BIOGENESIS GTPASE RSGA"/>
    <property type="match status" value="1"/>
</dbReference>
<dbReference type="GO" id="GO:0003924">
    <property type="term" value="F:GTPase activity"/>
    <property type="evidence" value="ECO:0007669"/>
    <property type="project" value="InterPro"/>
</dbReference>
<dbReference type="GO" id="GO:0046872">
    <property type="term" value="F:metal ion binding"/>
    <property type="evidence" value="ECO:0007669"/>
    <property type="project" value="UniProtKB-KW"/>
</dbReference>
<dbReference type="Pfam" id="PF03193">
    <property type="entry name" value="RsgA_GTPase"/>
    <property type="match status" value="1"/>
</dbReference>
<keyword evidence="4" id="KW-0699">rRNA-binding</keyword>
<dbReference type="GO" id="GO:0005525">
    <property type="term" value="F:GTP binding"/>
    <property type="evidence" value="ECO:0007669"/>
    <property type="project" value="UniProtKB-KW"/>
</dbReference>
<dbReference type="PROSITE" id="PS50936">
    <property type="entry name" value="ENGC_GTPASE"/>
    <property type="match status" value="1"/>
</dbReference>
<dbReference type="Pfam" id="PF16745">
    <property type="entry name" value="RsgA_N"/>
    <property type="match status" value="1"/>
</dbReference>
<keyword evidence="6" id="KW-0378">Hydrolase</keyword>
<dbReference type="CDD" id="cd01854">
    <property type="entry name" value="YjeQ_EngC"/>
    <property type="match status" value="1"/>
</dbReference>
<feature type="non-terminal residue" evidence="12">
    <location>
        <position position="1"/>
    </location>
</feature>
<dbReference type="SUPFAM" id="SSF50249">
    <property type="entry name" value="Nucleic acid-binding proteins"/>
    <property type="match status" value="1"/>
</dbReference>
<evidence type="ECO:0000313" key="13">
    <source>
        <dbReference type="Proteomes" id="UP000886893"/>
    </source>
</evidence>
<dbReference type="SUPFAM" id="SSF52540">
    <property type="entry name" value="P-loop containing nucleoside triphosphate hydrolases"/>
    <property type="match status" value="1"/>
</dbReference>
<dbReference type="Gene3D" id="1.10.40.50">
    <property type="entry name" value="Probable gtpase engc, domain 3"/>
    <property type="match status" value="1"/>
</dbReference>
<dbReference type="InterPro" id="IPR010914">
    <property type="entry name" value="RsgA_GTPase_dom"/>
</dbReference>
<protein>
    <submittedName>
        <fullName evidence="12">Ribosome small subunit-dependent GTPase A</fullName>
    </submittedName>
</protein>
<keyword evidence="2" id="KW-0690">Ribosome biogenesis</keyword>
<dbReference type="InterPro" id="IPR012340">
    <property type="entry name" value="NA-bd_OB-fold"/>
</dbReference>
<dbReference type="Gene3D" id="2.40.50.140">
    <property type="entry name" value="Nucleic acid-binding proteins"/>
    <property type="match status" value="1"/>
</dbReference>
<dbReference type="InterPro" id="IPR031944">
    <property type="entry name" value="RsgA_N"/>
</dbReference>
<comment type="caution">
    <text evidence="12">The sequence shown here is derived from an EMBL/GenBank/DDBJ whole genome shotgun (WGS) entry which is preliminary data.</text>
</comment>
<feature type="domain" description="EngC GTPase" evidence="10">
    <location>
        <begin position="52"/>
        <end position="197"/>
    </location>
</feature>
<evidence type="ECO:0000256" key="7">
    <source>
        <dbReference type="ARBA" id="ARBA00022833"/>
    </source>
</evidence>
<dbReference type="PROSITE" id="PS51721">
    <property type="entry name" value="G_CP"/>
    <property type="match status" value="1"/>
</dbReference>
<evidence type="ECO:0000313" key="12">
    <source>
        <dbReference type="EMBL" id="HIT17035.1"/>
    </source>
</evidence>
<evidence type="ECO:0000256" key="8">
    <source>
        <dbReference type="ARBA" id="ARBA00022884"/>
    </source>
</evidence>
<dbReference type="Gene3D" id="3.40.50.300">
    <property type="entry name" value="P-loop containing nucleotide triphosphate hydrolases"/>
    <property type="match status" value="1"/>
</dbReference>
<dbReference type="EMBL" id="DVKI01000045">
    <property type="protein sequence ID" value="HIT17035.1"/>
    <property type="molecule type" value="Genomic_DNA"/>
</dbReference>
<evidence type="ECO:0000256" key="4">
    <source>
        <dbReference type="ARBA" id="ARBA00022730"/>
    </source>
</evidence>
<evidence type="ECO:0000256" key="1">
    <source>
        <dbReference type="ARBA" id="ARBA00022490"/>
    </source>
</evidence>
<dbReference type="Proteomes" id="UP000886893">
    <property type="component" value="Unassembled WGS sequence"/>
</dbReference>
<dbReference type="GO" id="GO:0019843">
    <property type="term" value="F:rRNA binding"/>
    <property type="evidence" value="ECO:0007669"/>
    <property type="project" value="UniProtKB-KW"/>
</dbReference>
<keyword evidence="9" id="KW-0342">GTP-binding</keyword>
<evidence type="ECO:0000256" key="5">
    <source>
        <dbReference type="ARBA" id="ARBA00022741"/>
    </source>
</evidence>
<name>A0A9D1KAB0_9FIRM</name>
<keyword evidence="8" id="KW-0694">RNA-binding</keyword>
<evidence type="ECO:0000256" key="3">
    <source>
        <dbReference type="ARBA" id="ARBA00022723"/>
    </source>
</evidence>
<keyword evidence="7" id="KW-0862">Zinc</keyword>
<proteinExistence type="inferred from homology"/>
<dbReference type="HAMAP" id="MF_01820">
    <property type="entry name" value="GTPase_RsgA"/>
    <property type="match status" value="1"/>
</dbReference>
<evidence type="ECO:0000259" key="10">
    <source>
        <dbReference type="PROSITE" id="PS50936"/>
    </source>
</evidence>
<reference evidence="12" key="1">
    <citation type="submission" date="2020-10" db="EMBL/GenBank/DDBJ databases">
        <authorList>
            <person name="Gilroy R."/>
        </authorList>
    </citation>
    <scope>NUCLEOTIDE SEQUENCE</scope>
    <source>
        <strain evidence="12">14508</strain>
    </source>
</reference>
<sequence length="271" mass="30943">IFLCKARGLFRNQNQSPMVGDEVLFTYDKTTNHGVIHQILPRKNQLLRPPVANIDIALIVMSTIEPSFDAYLVDKLIVQIEMANITPILCISKCEHMNQELQNLIANYQQAGYQVIPFSAHKQIHIDKIKEVIQDQKVVLCGQSAVGKSSLINVLAQEQKKEIGNFSAKLGRGKHQTREVEFLQIENAFIADTPGFSRLELNIDPASLARIFKDFDLYAKDCKYNTCLHKDEPQCGVKKAVQEGKIHPQRYKNYLQLLQEVKEGKKVWRKK</sequence>
<dbReference type="InterPro" id="IPR004881">
    <property type="entry name" value="Ribosome_biogen_GTPase_RsgA"/>
</dbReference>
<dbReference type="AlphaFoldDB" id="A0A9D1KAB0"/>
<evidence type="ECO:0000259" key="11">
    <source>
        <dbReference type="PROSITE" id="PS51721"/>
    </source>
</evidence>
<organism evidence="12 13">
    <name type="scientific">Candidatus Caccosoma faecigallinarum</name>
    <dbReference type="NCBI Taxonomy" id="2840720"/>
    <lineage>
        <taxon>Bacteria</taxon>
        <taxon>Bacillati</taxon>
        <taxon>Bacillota</taxon>
        <taxon>Bacillota incertae sedis</taxon>
        <taxon>Candidatus Caccosoma</taxon>
    </lineage>
</organism>
<gene>
    <name evidence="12" type="primary">rsgA</name>
    <name evidence="12" type="ORF">IAD04_01470</name>
</gene>
<evidence type="ECO:0000256" key="6">
    <source>
        <dbReference type="ARBA" id="ARBA00022801"/>
    </source>
</evidence>
<evidence type="ECO:0000256" key="2">
    <source>
        <dbReference type="ARBA" id="ARBA00022517"/>
    </source>
</evidence>
<dbReference type="GO" id="GO:0042254">
    <property type="term" value="P:ribosome biogenesis"/>
    <property type="evidence" value="ECO:0007669"/>
    <property type="project" value="UniProtKB-KW"/>
</dbReference>
<dbReference type="PANTHER" id="PTHR32120:SF11">
    <property type="entry name" value="SMALL RIBOSOMAL SUBUNIT BIOGENESIS GTPASE RSGA 1, MITOCHONDRIAL-RELATED"/>
    <property type="match status" value="1"/>
</dbReference>
<keyword evidence="5" id="KW-0547">Nucleotide-binding</keyword>
<accession>A0A9D1KAB0</accession>
<dbReference type="InterPro" id="IPR030378">
    <property type="entry name" value="G_CP_dom"/>
</dbReference>